<dbReference type="Proteomes" id="UP000548632">
    <property type="component" value="Unassembled WGS sequence"/>
</dbReference>
<dbReference type="EMBL" id="JABVCQ010000007">
    <property type="protein sequence ID" value="MBB1125489.1"/>
    <property type="molecule type" value="Genomic_DNA"/>
</dbReference>
<keyword evidence="2" id="KW-1185">Reference proteome</keyword>
<evidence type="ECO:0000313" key="1">
    <source>
        <dbReference type="EMBL" id="MBB1125489.1"/>
    </source>
</evidence>
<sequence>MKPILITAHLYSGFASSDQWSPAIDGILGYWHIQQRYGADQFNIQQGLNHAMQPVDDLPLEHIEHDSIWWYAASFPIYKTHGSARRYLHRRFDQVQAEKMLPDAMKKVQVQSGAFKNARMAINHIVTDKVTWHVIGELNAIQSLLRQAHHVGAKYGAGFGRVREWTYDNGDEQLARYYRPLPIQYAQQHGIVGDRMTWGIRPPSRLIENCVDCVMPLNNANHQ</sequence>
<organism evidence="1 2">
    <name type="scientific">Thiospirillum jenense</name>
    <dbReference type="NCBI Taxonomy" id="1653858"/>
    <lineage>
        <taxon>Bacteria</taxon>
        <taxon>Pseudomonadati</taxon>
        <taxon>Pseudomonadota</taxon>
        <taxon>Gammaproteobacteria</taxon>
        <taxon>Chromatiales</taxon>
        <taxon>Chromatiaceae</taxon>
        <taxon>Thiospirillum</taxon>
    </lineage>
</organism>
<proteinExistence type="predicted"/>
<evidence type="ECO:0000313" key="2">
    <source>
        <dbReference type="Proteomes" id="UP000548632"/>
    </source>
</evidence>
<name>A0A839HEN5_9GAMM</name>
<gene>
    <name evidence="1" type="ORF">HUK38_04495</name>
</gene>
<accession>A0A839HEN5</accession>
<dbReference type="RefSeq" id="WP_182582889.1">
    <property type="nucleotide sequence ID" value="NZ_JABVCQ010000007.1"/>
</dbReference>
<comment type="caution">
    <text evidence="1">The sequence shown here is derived from an EMBL/GenBank/DDBJ whole genome shotgun (WGS) entry which is preliminary data.</text>
</comment>
<dbReference type="AlphaFoldDB" id="A0A839HEN5"/>
<reference evidence="1 2" key="1">
    <citation type="journal article" date="2020" name="Arch. Microbiol.">
        <title>The genome sequence of the giant phototrophic gammaproteobacterium Thiospirillum jenense gives insight into its physiological properties and phylogenetic relationships.</title>
        <authorList>
            <person name="Imhoff J.F."/>
            <person name="Meyer T.E."/>
            <person name="Kyndt J.A."/>
        </authorList>
    </citation>
    <scope>NUCLEOTIDE SEQUENCE [LARGE SCALE GENOMIC DNA]</scope>
    <source>
        <strain evidence="1 2">DSM 216</strain>
    </source>
</reference>
<protein>
    <submittedName>
        <fullName evidence="1">Uncharacterized protein</fullName>
    </submittedName>
</protein>